<accession>A0A1D1ZE05</accession>
<dbReference type="InterPro" id="IPR029058">
    <property type="entry name" value="AB_hydrolase_fold"/>
</dbReference>
<dbReference type="InterPro" id="IPR051218">
    <property type="entry name" value="Sec_MonoDiacylglyc_Lipase"/>
</dbReference>
<dbReference type="Gene3D" id="3.40.50.1820">
    <property type="entry name" value="alpha/beta hydrolase"/>
    <property type="match status" value="1"/>
</dbReference>
<sequence length="596" mass="67250">MKHKPTFFEEVPHDNRVHLEDMDATPIHHNSNVTTNTTLLPSFTYLVYLHRSVRNLLFSLIFDWNMVFTHPLNFFILVTVFPAFMIGLVVIGLSLHLGYSLGMGKAITKIGDKWGGGLSPVNWWDPRIFSDEVSSIVNNAIQAMDGPQHISSDSVPGTKLPTVQSKTFNIDIAQFLLFVAALIYERDDNIVHEAHEQMTAFKLEPTLRTPESYQQINQKLRASEKFIHDQAHKWGLQFTSLSELNSLGGPFAGMFWSLQHNFIVIAFKGTTPTNVEDFLVDALFQRCDARPFLFGDVHEGFYTSLFPESHASARSGSASPYFTIMKGIKAKALEIRQAMEKMNPPKKDPVNIWITGHSLGAGLATLFYSRLLLSPKDLGPNAILRDAYLIGTPAVGDSDFAAQFAAHSSRPYDRRNTLWRIIDDTDIITKLPPGFNNPYISQHISKINILNYAHVGEGIRFFQDGRLPRATRNVFTSGNEAVIVEKAKSNGFALKDLFTFNNLWNEIKEPLNGISGDDADDDDHVKQRLRNLRDIAEGKPFVHKPESPLRLVEKLLPTFFRNHLPARYFQAMQRARVYFDEDAKGSQGSQGSQRTN</sequence>
<dbReference type="Pfam" id="PF01764">
    <property type="entry name" value="Lipase_3"/>
    <property type="match status" value="1"/>
</dbReference>
<dbReference type="PANTHER" id="PTHR45856:SF24">
    <property type="entry name" value="FUNGAL LIPASE-LIKE DOMAIN-CONTAINING PROTEIN"/>
    <property type="match status" value="1"/>
</dbReference>
<name>A0A1D1ZE05_9ARAE</name>
<evidence type="ECO:0000259" key="2">
    <source>
        <dbReference type="Pfam" id="PF01764"/>
    </source>
</evidence>
<reference evidence="3" key="1">
    <citation type="submission" date="2015-07" db="EMBL/GenBank/DDBJ databases">
        <title>Transcriptome Assembly of Anthurium amnicola.</title>
        <authorList>
            <person name="Suzuki J."/>
        </authorList>
    </citation>
    <scope>NUCLEOTIDE SEQUENCE</scope>
</reference>
<protein>
    <submittedName>
        <fullName evidence="3">Phospholipase A1-IIgamma</fullName>
    </submittedName>
</protein>
<dbReference type="SUPFAM" id="SSF53474">
    <property type="entry name" value="alpha/beta-Hydrolases"/>
    <property type="match status" value="1"/>
</dbReference>
<keyword evidence="1" id="KW-0472">Membrane</keyword>
<keyword evidence="1" id="KW-1133">Transmembrane helix</keyword>
<evidence type="ECO:0000313" key="3">
    <source>
        <dbReference type="EMBL" id="JAT65166.1"/>
    </source>
</evidence>
<dbReference type="EMBL" id="GDJX01002770">
    <property type="protein sequence ID" value="JAT65166.1"/>
    <property type="molecule type" value="Transcribed_RNA"/>
</dbReference>
<gene>
    <name evidence="3" type="primary">DSEL_2</name>
    <name evidence="3" type="ORF">g.30884</name>
</gene>
<proteinExistence type="predicted"/>
<dbReference type="GO" id="GO:0006629">
    <property type="term" value="P:lipid metabolic process"/>
    <property type="evidence" value="ECO:0007669"/>
    <property type="project" value="InterPro"/>
</dbReference>
<keyword evidence="1" id="KW-0812">Transmembrane</keyword>
<dbReference type="AlphaFoldDB" id="A0A1D1ZE05"/>
<dbReference type="PANTHER" id="PTHR45856">
    <property type="entry name" value="ALPHA/BETA-HYDROLASES SUPERFAMILY PROTEIN"/>
    <property type="match status" value="1"/>
</dbReference>
<evidence type="ECO:0000256" key="1">
    <source>
        <dbReference type="SAM" id="Phobius"/>
    </source>
</evidence>
<feature type="transmembrane region" description="Helical" evidence="1">
    <location>
        <begin position="74"/>
        <end position="99"/>
    </location>
</feature>
<organism evidence="3">
    <name type="scientific">Anthurium amnicola</name>
    <dbReference type="NCBI Taxonomy" id="1678845"/>
    <lineage>
        <taxon>Eukaryota</taxon>
        <taxon>Viridiplantae</taxon>
        <taxon>Streptophyta</taxon>
        <taxon>Embryophyta</taxon>
        <taxon>Tracheophyta</taxon>
        <taxon>Spermatophyta</taxon>
        <taxon>Magnoliopsida</taxon>
        <taxon>Liliopsida</taxon>
        <taxon>Araceae</taxon>
        <taxon>Pothoideae</taxon>
        <taxon>Potheae</taxon>
        <taxon>Anthurium</taxon>
    </lineage>
</organism>
<dbReference type="InterPro" id="IPR002921">
    <property type="entry name" value="Fungal_lipase-type"/>
</dbReference>
<dbReference type="CDD" id="cd00519">
    <property type="entry name" value="Lipase_3"/>
    <property type="match status" value="1"/>
</dbReference>
<feature type="domain" description="Fungal lipase-type" evidence="2">
    <location>
        <begin position="264"/>
        <end position="433"/>
    </location>
</feature>